<dbReference type="Pfam" id="PF13479">
    <property type="entry name" value="AAA_24"/>
    <property type="match status" value="1"/>
</dbReference>
<evidence type="ECO:0008006" key="3">
    <source>
        <dbReference type="Google" id="ProtNLM"/>
    </source>
</evidence>
<gene>
    <name evidence="2" type="ORF">pFRL6_122c</name>
</gene>
<accession>V9Z878</accession>
<geneLocation type="plasmid" evidence="2">
    <name>pFRL6</name>
</geneLocation>
<protein>
    <recommendedName>
        <fullName evidence="3">AAA domain-containing protein</fullName>
    </recommendedName>
</protein>
<feature type="compositionally biased region" description="Low complexity" evidence="1">
    <location>
        <begin position="8"/>
        <end position="24"/>
    </location>
</feature>
<organism evidence="2">
    <name type="scientific">Streptomyces sp. F12</name>
    <dbReference type="NCBI Taxonomy" id="1436084"/>
    <lineage>
        <taxon>Bacteria</taxon>
        <taxon>Bacillati</taxon>
        <taxon>Actinomycetota</taxon>
        <taxon>Actinomycetes</taxon>
        <taxon>Kitasatosporales</taxon>
        <taxon>Streptomycetaceae</taxon>
        <taxon>Streptomyces</taxon>
    </lineage>
</organism>
<dbReference type="EMBL" id="KF602051">
    <property type="protein sequence ID" value="AHE40209.1"/>
    <property type="molecule type" value="Genomic_DNA"/>
</dbReference>
<keyword evidence="2" id="KW-0614">Plasmid</keyword>
<proteinExistence type="predicted"/>
<sequence>MVPGGTLTDTTTHPGPGAAAAQATRPERYQFDKAVRRQRHARVALDGPPGSGTLYTALALATAIGKKVAAIDTQRGKASVYADTFPFDMCPPLSYFSPETLITALAHCADQGYDTVVISTLSQFWNGPGGVREKAVRAGKRGATSGWNEVRPLEWRMLDALMGYPGHVFVTVRDRLDYVSEPDEYGNQRRRVIPLGPSWRDGLEYEFDIVATMHHPHTLVVTRAPTADLAGAVEPEPGAAFAARIKAYLDQGAPIEPVDDLVTEARLPGLTFEELGDLMNRVRLRQAEGYPLLLPDSTGTTLGAYITQRGNELRAADR</sequence>
<dbReference type="AlphaFoldDB" id="V9Z878"/>
<feature type="region of interest" description="Disordered" evidence="1">
    <location>
        <begin position="1"/>
        <end position="25"/>
    </location>
</feature>
<evidence type="ECO:0000313" key="2">
    <source>
        <dbReference type="EMBL" id="AHE40209.1"/>
    </source>
</evidence>
<name>V9Z878_9ACTN</name>
<evidence type="ECO:0000256" key="1">
    <source>
        <dbReference type="SAM" id="MobiDB-lite"/>
    </source>
</evidence>
<reference evidence="2" key="1">
    <citation type="submission" date="2013-09" db="EMBL/GenBank/DDBJ databases">
        <title>Complete nucleotide sequence of Streptomyces linear plasmid pFRL6.</title>
        <authorList>
            <person name="Chen Z."/>
            <person name="Fang P."/>
            <person name="Qin Z."/>
        </authorList>
    </citation>
    <scope>NUCLEOTIDE SEQUENCE</scope>
    <source>
        <plasmid evidence="2">pFRL6</plasmid>
    </source>
</reference>